<organism evidence="2 3">
    <name type="scientific">Sipha flava</name>
    <name type="common">yellow sugarcane aphid</name>
    <dbReference type="NCBI Taxonomy" id="143950"/>
    <lineage>
        <taxon>Eukaryota</taxon>
        <taxon>Metazoa</taxon>
        <taxon>Ecdysozoa</taxon>
        <taxon>Arthropoda</taxon>
        <taxon>Hexapoda</taxon>
        <taxon>Insecta</taxon>
        <taxon>Pterygota</taxon>
        <taxon>Neoptera</taxon>
        <taxon>Paraneoptera</taxon>
        <taxon>Hemiptera</taxon>
        <taxon>Sternorrhyncha</taxon>
        <taxon>Aphidomorpha</taxon>
        <taxon>Aphidoidea</taxon>
        <taxon>Aphididae</taxon>
        <taxon>Sipha</taxon>
    </lineage>
</organism>
<proteinExistence type="predicted"/>
<gene>
    <name evidence="3" type="primary">LOC112688207</name>
</gene>
<evidence type="ECO:0000313" key="2">
    <source>
        <dbReference type="Proteomes" id="UP000694846"/>
    </source>
</evidence>
<dbReference type="RefSeq" id="XP_025417073.1">
    <property type="nucleotide sequence ID" value="XM_025561288.1"/>
</dbReference>
<accession>A0A8B8G2P0</accession>
<name>A0A8B8G2P0_9HEMI</name>
<evidence type="ECO:0000313" key="3">
    <source>
        <dbReference type="RefSeq" id="XP_025417073.1"/>
    </source>
</evidence>
<dbReference type="OrthoDB" id="8193717at2759"/>
<dbReference type="GeneID" id="112688207"/>
<keyword evidence="2" id="KW-1185">Reference proteome</keyword>
<feature type="region of interest" description="Disordered" evidence="1">
    <location>
        <begin position="506"/>
        <end position="583"/>
    </location>
</feature>
<dbReference type="Proteomes" id="UP000694846">
    <property type="component" value="Unplaced"/>
</dbReference>
<dbReference type="AlphaFoldDB" id="A0A8B8G2P0"/>
<protein>
    <submittedName>
        <fullName evidence="3">Uncharacterized protein LOC112688207</fullName>
    </submittedName>
</protein>
<feature type="compositionally biased region" description="Polar residues" evidence="1">
    <location>
        <begin position="554"/>
        <end position="567"/>
    </location>
</feature>
<sequence>MSVQRLCNDISKKCVVSSKMEPAMDFVERYENPVSWHKKYDLRDDLLRKDVLFDNMDMKSITMAQYDPHNLPEYIKWRLFGYNIVICYEYISKGNNDDALKIINDIENILSSIGNNDPFLKSIKVALNHITFSMKGHLWHLCSMDIKKLEHFVMPINMNNANKAGLYGVQTLFFYEYDLPYAHIAKNSALKAIELNNSEPEWHFLLARVLTYWQRTCGNYFECSEQEINASERAVKLGDKPQHKLHLIHIYHRMSKNMKKNINAKNEILDAGLQLLNEVMNSTNDLLLLKNCLLSLSKISLDKDFYSNNISEILETLISKLESTNNGYVHGAIGNYYLFNKKDIEKANFHLKKAYDVKSFGCSIDYIYTLYLMNPNTAPVEQMMVDMLKTFTHPVHREKILSQVVSYLIVTKNNLIQALKYIPILLSFKNVTCVYSLQTHRLKFYPKHKSMNLIDLLSERLDAALKDSKLPADHKKRVVEVLQIFEPYKMFVSNLMQDKSHLFGNNFKKDSSSKSNRQFNQNSREKESWKQKSHTQNNTYVKINEKQNWRTLKPDSNPNPHVFSNQQKDIKNNGVKIKSRFDF</sequence>
<evidence type="ECO:0000256" key="1">
    <source>
        <dbReference type="SAM" id="MobiDB-lite"/>
    </source>
</evidence>
<reference evidence="3" key="1">
    <citation type="submission" date="2025-08" db="UniProtKB">
        <authorList>
            <consortium name="RefSeq"/>
        </authorList>
    </citation>
    <scope>IDENTIFICATION</scope>
    <source>
        <tissue evidence="3">Whole body</tissue>
    </source>
</reference>